<protein>
    <recommendedName>
        <fullName evidence="3">N-methyl-D-aspartate receptor NMDAR2C subunit</fullName>
    </recommendedName>
</protein>
<dbReference type="PANTHER" id="PTHR21174:SF0">
    <property type="entry name" value="HD PHOSPHOHYDROLASE FAMILY PROTEIN-RELATED"/>
    <property type="match status" value="1"/>
</dbReference>
<dbReference type="SUPFAM" id="SSF109604">
    <property type="entry name" value="HD-domain/PDEase-like"/>
    <property type="match status" value="1"/>
</dbReference>
<dbReference type="PANTHER" id="PTHR21174">
    <property type="match status" value="1"/>
</dbReference>
<evidence type="ECO:0000313" key="2">
    <source>
        <dbReference type="Proteomes" id="UP000501379"/>
    </source>
</evidence>
<dbReference type="PIRSF" id="PIRSF035170">
    <property type="entry name" value="HD_phosphohydro"/>
    <property type="match status" value="1"/>
</dbReference>
<dbReference type="RefSeq" id="WP_173206028.1">
    <property type="nucleotide sequence ID" value="NZ_CP053697.2"/>
</dbReference>
<accession>A0A6M8F3R3</accession>
<sequence length="205" mass="23550">MLSEDRWQTLWRKLGTSAPAGSFIELQQAYSEPHRHYHSSTHIAACLAHFDQWQHLGEQPLLIELALWSHDLIYDTQRQDNEAASAERAGQWLNQAGLHQHADTLRELILATRHQQPAETIDAALVVDIDLAILAAPATVYADYEQAVRREYAWVPEPLFRTGRSQLLRHLLAMPALYQHRELAEQWESRARNNLQEALLVLQQA</sequence>
<reference evidence="1" key="1">
    <citation type="submission" date="2020-07" db="EMBL/GenBank/DDBJ databases">
        <title>Nitrate ammonifying Pseudomonas campi sp. nov. isolated from German agricultural grassland.</title>
        <authorList>
            <person name="Timsy T."/>
            <person name="Ulrich A."/>
            <person name="Spanner T."/>
            <person name="Foesel B."/>
            <person name="Kolb S."/>
            <person name="Horn M.A."/>
            <person name="Behrendt U."/>
        </authorList>
    </citation>
    <scope>NUCLEOTIDE SEQUENCE</scope>
    <source>
        <strain evidence="1">S1-A32-2</strain>
    </source>
</reference>
<name>A0A6M8F3R3_9GAMM</name>
<dbReference type="KEGG" id="pcam:HNE05_06940"/>
<dbReference type="InterPro" id="IPR009218">
    <property type="entry name" value="HD_phosphohydro"/>
</dbReference>
<dbReference type="AlphaFoldDB" id="A0A6M8F3R3"/>
<organism evidence="1 2">
    <name type="scientific">Aquipseudomonas campi</name>
    <dbReference type="NCBI Taxonomy" id="2731681"/>
    <lineage>
        <taxon>Bacteria</taxon>
        <taxon>Pseudomonadati</taxon>
        <taxon>Pseudomonadota</taxon>
        <taxon>Gammaproteobacteria</taxon>
        <taxon>Pseudomonadales</taxon>
        <taxon>Pseudomonadaceae</taxon>
        <taxon>Aquipseudomonas</taxon>
    </lineage>
</organism>
<gene>
    <name evidence="1" type="ORF">HNE05_06940</name>
</gene>
<keyword evidence="2" id="KW-1185">Reference proteome</keyword>
<proteinExistence type="predicted"/>
<evidence type="ECO:0008006" key="3">
    <source>
        <dbReference type="Google" id="ProtNLM"/>
    </source>
</evidence>
<dbReference type="EMBL" id="CP053697">
    <property type="protein sequence ID" value="QKE63104.1"/>
    <property type="molecule type" value="Genomic_DNA"/>
</dbReference>
<dbReference type="Proteomes" id="UP000501379">
    <property type="component" value="Chromosome"/>
</dbReference>
<evidence type="ECO:0000313" key="1">
    <source>
        <dbReference type="EMBL" id="QKE63104.1"/>
    </source>
</evidence>